<name>A0AAD9UR36_ACRCE</name>
<evidence type="ECO:0000313" key="1">
    <source>
        <dbReference type="EMBL" id="KAK2546738.1"/>
    </source>
</evidence>
<reference evidence="1" key="1">
    <citation type="journal article" date="2023" name="G3 (Bethesda)">
        <title>Whole genome assembly and annotation of the endangered Caribbean coral Acropora cervicornis.</title>
        <authorList>
            <person name="Selwyn J.D."/>
            <person name="Vollmer S.V."/>
        </authorList>
    </citation>
    <scope>NUCLEOTIDE SEQUENCE</scope>
    <source>
        <strain evidence="1">K2</strain>
    </source>
</reference>
<dbReference type="AlphaFoldDB" id="A0AAD9UR36"/>
<keyword evidence="2" id="KW-1185">Reference proteome</keyword>
<protein>
    <submittedName>
        <fullName evidence="1">Uncharacterized protein</fullName>
    </submittedName>
</protein>
<dbReference type="Proteomes" id="UP001249851">
    <property type="component" value="Unassembled WGS sequence"/>
</dbReference>
<dbReference type="EMBL" id="JARQWQ010000304">
    <property type="protein sequence ID" value="KAK2546738.1"/>
    <property type="molecule type" value="Genomic_DNA"/>
</dbReference>
<sequence>CEIRNAAKESMFIQDMASVLIEMITVATWRKMLRTASIVEAFDVAANKIQSEGKLEFALLYRVQLESYKKYSD</sequence>
<comment type="caution">
    <text evidence="1">The sequence shown here is derived from an EMBL/GenBank/DDBJ whole genome shotgun (WGS) entry which is preliminary data.</text>
</comment>
<gene>
    <name evidence="1" type="ORF">P5673_033627</name>
</gene>
<reference evidence="1" key="2">
    <citation type="journal article" date="2023" name="Science">
        <title>Genomic signatures of disease resistance in endangered staghorn corals.</title>
        <authorList>
            <person name="Vollmer S.V."/>
            <person name="Selwyn J.D."/>
            <person name="Despard B.A."/>
            <person name="Roesel C.L."/>
        </authorList>
    </citation>
    <scope>NUCLEOTIDE SEQUENCE</scope>
    <source>
        <strain evidence="1">K2</strain>
    </source>
</reference>
<accession>A0AAD9UR36</accession>
<organism evidence="1 2">
    <name type="scientific">Acropora cervicornis</name>
    <name type="common">Staghorn coral</name>
    <dbReference type="NCBI Taxonomy" id="6130"/>
    <lineage>
        <taxon>Eukaryota</taxon>
        <taxon>Metazoa</taxon>
        <taxon>Cnidaria</taxon>
        <taxon>Anthozoa</taxon>
        <taxon>Hexacorallia</taxon>
        <taxon>Scleractinia</taxon>
        <taxon>Astrocoeniina</taxon>
        <taxon>Acroporidae</taxon>
        <taxon>Acropora</taxon>
    </lineage>
</organism>
<proteinExistence type="predicted"/>
<evidence type="ECO:0000313" key="2">
    <source>
        <dbReference type="Proteomes" id="UP001249851"/>
    </source>
</evidence>
<feature type="non-terminal residue" evidence="1">
    <location>
        <position position="1"/>
    </location>
</feature>